<feature type="domain" description="Pyrrolo-quinoline quinone repeat" evidence="3">
    <location>
        <begin position="54"/>
        <end position="214"/>
    </location>
</feature>
<feature type="compositionally biased region" description="Basic and acidic residues" evidence="1">
    <location>
        <begin position="490"/>
        <end position="509"/>
    </location>
</feature>
<protein>
    <submittedName>
        <fullName evidence="4">Outer membrane biogenesis protein BamB</fullName>
    </submittedName>
</protein>
<dbReference type="PANTHER" id="PTHR34512:SF30">
    <property type="entry name" value="OUTER MEMBRANE PROTEIN ASSEMBLY FACTOR BAMB"/>
    <property type="match status" value="1"/>
</dbReference>
<feature type="signal peptide" evidence="2">
    <location>
        <begin position="1"/>
        <end position="26"/>
    </location>
</feature>
<dbReference type="InterPro" id="IPR002372">
    <property type="entry name" value="PQQ_rpt_dom"/>
</dbReference>
<proteinExistence type="predicted"/>
<dbReference type="InterPro" id="IPR011047">
    <property type="entry name" value="Quinoprotein_ADH-like_sf"/>
</dbReference>
<dbReference type="Gene3D" id="2.130.10.10">
    <property type="entry name" value="YVTN repeat-like/Quinoprotein amine dehydrogenase"/>
    <property type="match status" value="1"/>
</dbReference>
<dbReference type="Proteomes" id="UP000319817">
    <property type="component" value="Chromosome"/>
</dbReference>
<dbReference type="EMBL" id="CP036526">
    <property type="protein sequence ID" value="QDT10463.1"/>
    <property type="molecule type" value="Genomic_DNA"/>
</dbReference>
<dbReference type="SMART" id="SM00564">
    <property type="entry name" value="PQQ"/>
    <property type="match status" value="4"/>
</dbReference>
<dbReference type="PANTHER" id="PTHR34512">
    <property type="entry name" value="CELL SURFACE PROTEIN"/>
    <property type="match status" value="1"/>
</dbReference>
<accession>A0A517NTL4</accession>
<dbReference type="InterPro" id="IPR018391">
    <property type="entry name" value="PQQ_b-propeller_rpt"/>
</dbReference>
<feature type="region of interest" description="Disordered" evidence="1">
    <location>
        <begin position="402"/>
        <end position="509"/>
    </location>
</feature>
<keyword evidence="5" id="KW-1185">Reference proteome</keyword>
<evidence type="ECO:0000313" key="5">
    <source>
        <dbReference type="Proteomes" id="UP000319817"/>
    </source>
</evidence>
<name>A0A517NTL4_9BACT</name>
<gene>
    <name evidence="4" type="ORF">K239x_24200</name>
</gene>
<organism evidence="4 5">
    <name type="scientific">Stieleria marina</name>
    <dbReference type="NCBI Taxonomy" id="1930275"/>
    <lineage>
        <taxon>Bacteria</taxon>
        <taxon>Pseudomonadati</taxon>
        <taxon>Planctomycetota</taxon>
        <taxon>Planctomycetia</taxon>
        <taxon>Pirellulales</taxon>
        <taxon>Pirellulaceae</taxon>
        <taxon>Stieleria</taxon>
    </lineage>
</organism>
<dbReference type="RefSeq" id="WP_145418050.1">
    <property type="nucleotide sequence ID" value="NZ_CP036526.1"/>
</dbReference>
<sequence length="543" mass="58151" precursor="true">MTIHNRILLSLVIAAVVQLSALPAMGQAVWPAFLGQGKTQETHVDALPLTWSPSKNVRWKTTIPGKGQSSPVVWGDTAYVTSIAGNMKETCIVTAISITTGQQEWSREFESAMPTRSNYFQSRSAPTPVVDDNHVVAFFETGSLVGINRKTGNTAWQRSLTTDYGAFESTIGLATSPVQLHDRVFLMIDHEGESYLLAVDKLSGETIWRTERFSRKSYASPSIIDINGSPQIVCSSDGSVDGYDPKTGKQLWTFEELGANSSNTPLLASKDSVLIGASPGMRDVNMADARESNLCLRIVAQDDGFKPQVQWKSEKAVTTFASPMAHIGYAYWVTNAGVVFCYEVESGELMYRKRAGEQCWVTPIGVGDRVYLFGKGGQTTVLAAGPDFRVLAENELWDLDSIPATDPGQFSGRGGRPPASDAAAKNRGASLTAASPDAQPEAAGPDDAESENARPDVADSDAEPSQRPGRPASATAGKPSVTEGNPADVAKAKPMDGKEIEAARTRGENRFADPVQYGVALTADAILIRTGSQLHCISKGGTK</sequence>
<feature type="chain" id="PRO_5021802466" evidence="2">
    <location>
        <begin position="27"/>
        <end position="543"/>
    </location>
</feature>
<dbReference type="SUPFAM" id="SSF50998">
    <property type="entry name" value="Quinoprotein alcohol dehydrogenase-like"/>
    <property type="match status" value="1"/>
</dbReference>
<dbReference type="InterPro" id="IPR015943">
    <property type="entry name" value="WD40/YVTN_repeat-like_dom_sf"/>
</dbReference>
<evidence type="ECO:0000256" key="1">
    <source>
        <dbReference type="SAM" id="MobiDB-lite"/>
    </source>
</evidence>
<dbReference type="AlphaFoldDB" id="A0A517NTL4"/>
<reference evidence="4 5" key="1">
    <citation type="submission" date="2019-02" db="EMBL/GenBank/DDBJ databases">
        <title>Deep-cultivation of Planctomycetes and their phenomic and genomic characterization uncovers novel biology.</title>
        <authorList>
            <person name="Wiegand S."/>
            <person name="Jogler M."/>
            <person name="Boedeker C."/>
            <person name="Pinto D."/>
            <person name="Vollmers J."/>
            <person name="Rivas-Marin E."/>
            <person name="Kohn T."/>
            <person name="Peeters S.H."/>
            <person name="Heuer A."/>
            <person name="Rast P."/>
            <person name="Oberbeckmann S."/>
            <person name="Bunk B."/>
            <person name="Jeske O."/>
            <person name="Meyerdierks A."/>
            <person name="Storesund J.E."/>
            <person name="Kallscheuer N."/>
            <person name="Luecker S."/>
            <person name="Lage O.M."/>
            <person name="Pohl T."/>
            <person name="Merkel B.J."/>
            <person name="Hornburger P."/>
            <person name="Mueller R.-W."/>
            <person name="Bruemmer F."/>
            <person name="Labrenz M."/>
            <person name="Spormann A.M."/>
            <person name="Op den Camp H."/>
            <person name="Overmann J."/>
            <person name="Amann R."/>
            <person name="Jetten M.S.M."/>
            <person name="Mascher T."/>
            <person name="Medema M.H."/>
            <person name="Devos D.P."/>
            <person name="Kaster A.-K."/>
            <person name="Ovreas L."/>
            <person name="Rohde M."/>
            <person name="Galperin M.Y."/>
            <person name="Jogler C."/>
        </authorList>
    </citation>
    <scope>NUCLEOTIDE SEQUENCE [LARGE SCALE GENOMIC DNA]</scope>
    <source>
        <strain evidence="4 5">K23_9</strain>
    </source>
</reference>
<evidence type="ECO:0000313" key="4">
    <source>
        <dbReference type="EMBL" id="QDT10463.1"/>
    </source>
</evidence>
<keyword evidence="2" id="KW-0732">Signal</keyword>
<feature type="domain" description="Pyrrolo-quinoline quinone repeat" evidence="3">
    <location>
        <begin position="237"/>
        <end position="382"/>
    </location>
</feature>
<dbReference type="OrthoDB" id="244732at2"/>
<dbReference type="Pfam" id="PF13360">
    <property type="entry name" value="PQQ_2"/>
    <property type="match status" value="2"/>
</dbReference>
<evidence type="ECO:0000256" key="2">
    <source>
        <dbReference type="SAM" id="SignalP"/>
    </source>
</evidence>
<evidence type="ECO:0000259" key="3">
    <source>
        <dbReference type="Pfam" id="PF13360"/>
    </source>
</evidence>